<comment type="cofactor">
    <cofactor evidence="1">
        <name>[4Fe-4S] cluster</name>
        <dbReference type="ChEBI" id="CHEBI:49883"/>
    </cofactor>
</comment>
<proteinExistence type="predicted"/>
<comment type="pathway">
    <text evidence="2">Cofactor biosynthesis; NAD(+) biosynthesis; quinolinate from iminoaspartate: step 1/1.</text>
</comment>
<evidence type="ECO:0000256" key="1">
    <source>
        <dbReference type="ARBA" id="ARBA00001966"/>
    </source>
</evidence>
<evidence type="ECO:0000256" key="9">
    <source>
        <dbReference type="ARBA" id="ARBA00023014"/>
    </source>
</evidence>
<dbReference type="SUPFAM" id="SSF142754">
    <property type="entry name" value="NadA-like"/>
    <property type="match status" value="1"/>
</dbReference>
<keyword evidence="5" id="KW-0662">Pyridine nucleotide biosynthesis</keyword>
<name>A0A382HBW6_9ZZZZ</name>
<evidence type="ECO:0000256" key="3">
    <source>
        <dbReference type="ARBA" id="ARBA00012669"/>
    </source>
</evidence>
<sequence length="207" mass="22667">MSVITAPPPPVMMFQSALPERYLHLSESECDALITEAKAILGPDLVILGHHYQRDEIIAYADYTGDSLKLAQHASCRGEAKYIVFCGVHFMAESADILSGEGQVVILPDLNAGCSLADMANIDQVEECWESLQEVISEPIIPVTYMNSAANLKAFCGRNDGLVCTSSNAEGVLKWAFERGSRVLFFPDEHLGRNTGRNMGVPMDRMV</sequence>
<keyword evidence="9" id="KW-0411">Iron-sulfur</keyword>
<dbReference type="PANTHER" id="PTHR30573">
    <property type="entry name" value="QUINOLINATE SYNTHETASE A"/>
    <property type="match status" value="1"/>
</dbReference>
<evidence type="ECO:0000256" key="4">
    <source>
        <dbReference type="ARBA" id="ARBA00022485"/>
    </source>
</evidence>
<dbReference type="EMBL" id="UINC01060384">
    <property type="protein sequence ID" value="SVB84828.1"/>
    <property type="molecule type" value="Genomic_DNA"/>
</dbReference>
<dbReference type="AlphaFoldDB" id="A0A382HBW6"/>
<dbReference type="GO" id="GO:0034628">
    <property type="term" value="P:'de novo' NAD+ biosynthetic process from L-aspartate"/>
    <property type="evidence" value="ECO:0007669"/>
    <property type="project" value="TreeGrafter"/>
</dbReference>
<dbReference type="GO" id="GO:0005829">
    <property type="term" value="C:cytosol"/>
    <property type="evidence" value="ECO:0007669"/>
    <property type="project" value="TreeGrafter"/>
</dbReference>
<feature type="non-terminal residue" evidence="10">
    <location>
        <position position="207"/>
    </location>
</feature>
<organism evidence="10">
    <name type="scientific">marine metagenome</name>
    <dbReference type="NCBI Taxonomy" id="408172"/>
    <lineage>
        <taxon>unclassified sequences</taxon>
        <taxon>metagenomes</taxon>
        <taxon>ecological metagenomes</taxon>
    </lineage>
</organism>
<keyword evidence="6" id="KW-0808">Transferase</keyword>
<dbReference type="InterPro" id="IPR003473">
    <property type="entry name" value="NadA"/>
</dbReference>
<dbReference type="GO" id="GO:0008987">
    <property type="term" value="F:quinolinate synthetase A activity"/>
    <property type="evidence" value="ECO:0007669"/>
    <property type="project" value="InterPro"/>
</dbReference>
<dbReference type="UniPathway" id="UPA00253">
    <property type="reaction ID" value="UER00327"/>
</dbReference>
<dbReference type="Pfam" id="PF02445">
    <property type="entry name" value="NadA"/>
    <property type="match status" value="1"/>
</dbReference>
<dbReference type="EC" id="2.5.1.72" evidence="3"/>
<accession>A0A382HBW6</accession>
<keyword evidence="7" id="KW-0479">Metal-binding</keyword>
<dbReference type="PANTHER" id="PTHR30573:SF0">
    <property type="entry name" value="QUINOLINATE SYNTHASE, CHLOROPLASTIC"/>
    <property type="match status" value="1"/>
</dbReference>
<evidence type="ECO:0000313" key="10">
    <source>
        <dbReference type="EMBL" id="SVB84828.1"/>
    </source>
</evidence>
<keyword evidence="8" id="KW-0408">Iron</keyword>
<evidence type="ECO:0000256" key="5">
    <source>
        <dbReference type="ARBA" id="ARBA00022642"/>
    </source>
</evidence>
<dbReference type="InterPro" id="IPR036094">
    <property type="entry name" value="NadA_sf"/>
</dbReference>
<evidence type="ECO:0000256" key="6">
    <source>
        <dbReference type="ARBA" id="ARBA00022679"/>
    </source>
</evidence>
<dbReference type="GO" id="GO:0051539">
    <property type="term" value="F:4 iron, 4 sulfur cluster binding"/>
    <property type="evidence" value="ECO:0007669"/>
    <property type="project" value="UniProtKB-KW"/>
</dbReference>
<keyword evidence="4" id="KW-0004">4Fe-4S</keyword>
<reference evidence="10" key="1">
    <citation type="submission" date="2018-05" db="EMBL/GenBank/DDBJ databases">
        <authorList>
            <person name="Lanie J.A."/>
            <person name="Ng W.-L."/>
            <person name="Kazmierczak K.M."/>
            <person name="Andrzejewski T.M."/>
            <person name="Davidsen T.M."/>
            <person name="Wayne K.J."/>
            <person name="Tettelin H."/>
            <person name="Glass J.I."/>
            <person name="Rusch D."/>
            <person name="Podicherti R."/>
            <person name="Tsui H.-C.T."/>
            <person name="Winkler M.E."/>
        </authorList>
    </citation>
    <scope>NUCLEOTIDE SEQUENCE</scope>
</reference>
<evidence type="ECO:0000256" key="7">
    <source>
        <dbReference type="ARBA" id="ARBA00022723"/>
    </source>
</evidence>
<evidence type="ECO:0000256" key="8">
    <source>
        <dbReference type="ARBA" id="ARBA00023004"/>
    </source>
</evidence>
<protein>
    <recommendedName>
        <fullName evidence="3">quinolinate synthase</fullName>
        <ecNumber evidence="3">2.5.1.72</ecNumber>
    </recommendedName>
</protein>
<dbReference type="GO" id="GO:0046872">
    <property type="term" value="F:metal ion binding"/>
    <property type="evidence" value="ECO:0007669"/>
    <property type="project" value="UniProtKB-KW"/>
</dbReference>
<evidence type="ECO:0000256" key="2">
    <source>
        <dbReference type="ARBA" id="ARBA00005065"/>
    </source>
</evidence>
<dbReference type="Gene3D" id="3.40.50.10800">
    <property type="entry name" value="NadA-like"/>
    <property type="match status" value="2"/>
</dbReference>
<gene>
    <name evidence="10" type="ORF">METZ01_LOCUS237682</name>
</gene>